<dbReference type="AlphaFoldDB" id="T0PKJ1"/>
<gene>
    <name evidence="2" type="ORF">SDRG_16242</name>
</gene>
<dbReference type="OrthoDB" id="10312021at2759"/>
<evidence type="ECO:0000313" key="3">
    <source>
        <dbReference type="Proteomes" id="UP000030762"/>
    </source>
</evidence>
<dbReference type="GeneID" id="19956969"/>
<sequence length="424" mass="46494">MNLNKHLQTNAASDALTTALVPFGLSTTLRVATWAQAHLRKPRESPMRQQETTSIYSFKHAIATGQHCHVLLEHTVESPLTELMHATVHFDETLLGVSAPVTHTTWTLGRQHAFELDSTSVQWDLLSAVGLREPSFFLRHTTQIEATGDECAMHVTSATLASDIQVLLQAQTPVFALPRQTTPTVFGLALVPLRANATRLLLVGALPTKHAARFEVLGRTLLQKLTQSVVHWRFALYVAPTPVVPSDGIEFCTEVLCFNAVDHRRKCGLCLENICKACDGTPDTKRGACRTCMAKVASTAVSNDASDDMDMEKKKDDAAVPVTDSMATGMTALVKPDWLAYNDDLCSTLRPASPAPVLDDTSDDDDDDCDDDHGPFTVGAPLKLLAIQRQRKQMRLDNCLFMAQDLCYGEDRPLLTDIGSESEE</sequence>
<feature type="compositionally biased region" description="Acidic residues" evidence="1">
    <location>
        <begin position="360"/>
        <end position="371"/>
    </location>
</feature>
<dbReference type="InParanoid" id="T0PKJ1"/>
<dbReference type="VEuPathDB" id="FungiDB:SDRG_16242"/>
<evidence type="ECO:0000256" key="1">
    <source>
        <dbReference type="SAM" id="MobiDB-lite"/>
    </source>
</evidence>
<proteinExistence type="predicted"/>
<protein>
    <submittedName>
        <fullName evidence="2">Uncharacterized protein</fullName>
    </submittedName>
</protein>
<dbReference type="Proteomes" id="UP000030762">
    <property type="component" value="Unassembled WGS sequence"/>
</dbReference>
<organism evidence="2 3">
    <name type="scientific">Saprolegnia diclina (strain VS20)</name>
    <dbReference type="NCBI Taxonomy" id="1156394"/>
    <lineage>
        <taxon>Eukaryota</taxon>
        <taxon>Sar</taxon>
        <taxon>Stramenopiles</taxon>
        <taxon>Oomycota</taxon>
        <taxon>Saprolegniomycetes</taxon>
        <taxon>Saprolegniales</taxon>
        <taxon>Saprolegniaceae</taxon>
        <taxon>Saprolegnia</taxon>
    </lineage>
</organism>
<accession>T0PKJ1</accession>
<dbReference type="RefSeq" id="XP_008620664.1">
    <property type="nucleotide sequence ID" value="XM_008622442.1"/>
</dbReference>
<name>T0PKJ1_SAPDV</name>
<keyword evidence="3" id="KW-1185">Reference proteome</keyword>
<dbReference type="EMBL" id="JH767251">
    <property type="protein sequence ID" value="EQC25909.1"/>
    <property type="molecule type" value="Genomic_DNA"/>
</dbReference>
<dbReference type="OMA" id="CDDDHGP"/>
<evidence type="ECO:0000313" key="2">
    <source>
        <dbReference type="EMBL" id="EQC25909.1"/>
    </source>
</evidence>
<reference evidence="2 3" key="1">
    <citation type="submission" date="2012-04" db="EMBL/GenBank/DDBJ databases">
        <title>The Genome Sequence of Saprolegnia declina VS20.</title>
        <authorList>
            <consortium name="The Broad Institute Genome Sequencing Platform"/>
            <person name="Russ C."/>
            <person name="Nusbaum C."/>
            <person name="Tyler B."/>
            <person name="van West P."/>
            <person name="Dieguez-Uribeondo J."/>
            <person name="de Bruijn I."/>
            <person name="Tripathy S."/>
            <person name="Jiang R."/>
            <person name="Young S.K."/>
            <person name="Zeng Q."/>
            <person name="Gargeya S."/>
            <person name="Fitzgerald M."/>
            <person name="Haas B."/>
            <person name="Abouelleil A."/>
            <person name="Alvarado L."/>
            <person name="Arachchi H.M."/>
            <person name="Berlin A."/>
            <person name="Chapman S.B."/>
            <person name="Goldberg J."/>
            <person name="Griggs A."/>
            <person name="Gujja S."/>
            <person name="Hansen M."/>
            <person name="Howarth C."/>
            <person name="Imamovic A."/>
            <person name="Larimer J."/>
            <person name="McCowen C."/>
            <person name="Montmayeur A."/>
            <person name="Murphy C."/>
            <person name="Neiman D."/>
            <person name="Pearson M."/>
            <person name="Priest M."/>
            <person name="Roberts A."/>
            <person name="Saif S."/>
            <person name="Shea T."/>
            <person name="Sisk P."/>
            <person name="Sykes S."/>
            <person name="Wortman J."/>
            <person name="Nusbaum C."/>
            <person name="Birren B."/>
        </authorList>
    </citation>
    <scope>NUCLEOTIDE SEQUENCE [LARGE SCALE GENOMIC DNA]</scope>
    <source>
        <strain evidence="2 3">VS20</strain>
    </source>
</reference>
<feature type="region of interest" description="Disordered" evidence="1">
    <location>
        <begin position="352"/>
        <end position="374"/>
    </location>
</feature>